<keyword evidence="6 7" id="KW-0413">Isomerase</keyword>
<reference evidence="12" key="1">
    <citation type="submission" date="2018-06" db="EMBL/GenBank/DDBJ databases">
        <title>Description of a new Polynucleobacter species.</title>
        <authorList>
            <person name="Hahn M.W."/>
        </authorList>
    </citation>
    <scope>NUCLEOTIDE SEQUENCE [LARGE SCALE GENOMIC DNA]</scope>
    <source>
        <strain evidence="12">MG-25-Pas1-D2</strain>
    </source>
</reference>
<dbReference type="AlphaFoldDB" id="A0A2Z4JSP0"/>
<keyword evidence="4 8" id="KW-0732">Signal</keyword>
<dbReference type="PROSITE" id="PS50198">
    <property type="entry name" value="PPIC_PPIASE_2"/>
    <property type="match status" value="1"/>
</dbReference>
<evidence type="ECO:0000256" key="4">
    <source>
        <dbReference type="ARBA" id="ARBA00022729"/>
    </source>
</evidence>
<dbReference type="PANTHER" id="PTHR47245">
    <property type="entry name" value="PEPTIDYLPROLYL ISOMERASE"/>
    <property type="match status" value="1"/>
</dbReference>
<evidence type="ECO:0000256" key="5">
    <source>
        <dbReference type="ARBA" id="ARBA00023110"/>
    </source>
</evidence>
<dbReference type="SUPFAM" id="SSF54534">
    <property type="entry name" value="FKBP-like"/>
    <property type="match status" value="1"/>
</dbReference>
<reference evidence="10" key="2">
    <citation type="journal article" date="2019" name="Int. J. Syst. Evol. Microbiol.">
        <title>Polynucleobacter paneuropaeus sp. nov., characterized by six strains isolated from freshwater lakes located along a 3000 km north-south cross-section across Europe.</title>
        <authorList>
            <person name="Hoetzinger M."/>
            <person name="Schmidt J."/>
            <person name="Pitt A."/>
            <person name="Koll U."/>
            <person name="Lang E."/>
            <person name="Hahn M.W."/>
        </authorList>
    </citation>
    <scope>NUCLEOTIDE SEQUENCE</scope>
    <source>
        <strain evidence="10">MG-25-Pas1-D2</strain>
    </source>
</reference>
<evidence type="ECO:0000256" key="3">
    <source>
        <dbReference type="ARBA" id="ARBA00013194"/>
    </source>
</evidence>
<evidence type="ECO:0000256" key="2">
    <source>
        <dbReference type="ARBA" id="ARBA00007656"/>
    </source>
</evidence>
<organism evidence="10 12">
    <name type="scientific">Polynucleobacter paneuropaeus</name>
    <dbReference type="NCBI Taxonomy" id="2527775"/>
    <lineage>
        <taxon>Bacteria</taxon>
        <taxon>Pseudomonadati</taxon>
        <taxon>Pseudomonadota</taxon>
        <taxon>Betaproteobacteria</taxon>
        <taxon>Burkholderiales</taxon>
        <taxon>Burkholderiaceae</taxon>
        <taxon>Polynucleobacter</taxon>
    </lineage>
</organism>
<feature type="chain" id="PRO_5042702843" description="peptidylprolyl isomerase" evidence="8">
    <location>
        <begin position="23"/>
        <end position="272"/>
    </location>
</feature>
<dbReference type="SUPFAM" id="SSF109998">
    <property type="entry name" value="Triger factor/SurA peptide-binding domain-like"/>
    <property type="match status" value="1"/>
</dbReference>
<evidence type="ECO:0000259" key="9">
    <source>
        <dbReference type="PROSITE" id="PS50198"/>
    </source>
</evidence>
<dbReference type="EMBL" id="JAANGI010000001">
    <property type="protein sequence ID" value="MBT8590672.1"/>
    <property type="molecule type" value="Genomic_DNA"/>
</dbReference>
<dbReference type="InterPro" id="IPR046357">
    <property type="entry name" value="PPIase_dom_sf"/>
</dbReference>
<comment type="similarity">
    <text evidence="2">Belongs to the PpiC/parvulin rotamase family.</text>
</comment>
<evidence type="ECO:0000313" key="11">
    <source>
        <dbReference type="EMBL" id="MBT8590672.1"/>
    </source>
</evidence>
<dbReference type="InterPro" id="IPR050245">
    <property type="entry name" value="PrsA_foldase"/>
</dbReference>
<evidence type="ECO:0000313" key="10">
    <source>
        <dbReference type="EMBL" id="AWW49878.1"/>
    </source>
</evidence>
<evidence type="ECO:0000256" key="8">
    <source>
        <dbReference type="SAM" id="SignalP"/>
    </source>
</evidence>
<keyword evidence="5 7" id="KW-0697">Rotamase</keyword>
<gene>
    <name evidence="11" type="ORF">G6693_01880</name>
    <name evidence="10" type="ORF">Pas1_05515</name>
</gene>
<evidence type="ECO:0000313" key="12">
    <source>
        <dbReference type="Proteomes" id="UP000248592"/>
    </source>
</evidence>
<evidence type="ECO:0000256" key="6">
    <source>
        <dbReference type="ARBA" id="ARBA00023235"/>
    </source>
</evidence>
<comment type="catalytic activity">
    <reaction evidence="1">
        <text>[protein]-peptidylproline (omega=180) = [protein]-peptidylproline (omega=0)</text>
        <dbReference type="Rhea" id="RHEA:16237"/>
        <dbReference type="Rhea" id="RHEA-COMP:10747"/>
        <dbReference type="Rhea" id="RHEA-COMP:10748"/>
        <dbReference type="ChEBI" id="CHEBI:83833"/>
        <dbReference type="ChEBI" id="CHEBI:83834"/>
        <dbReference type="EC" id="5.2.1.8"/>
    </reaction>
</comment>
<protein>
    <recommendedName>
        <fullName evidence="3">peptidylprolyl isomerase</fullName>
        <ecNumber evidence="3">5.2.1.8</ecNumber>
    </recommendedName>
</protein>
<name>A0A2Z4JSP0_9BURK</name>
<feature type="domain" description="PpiC" evidence="9">
    <location>
        <begin position="138"/>
        <end position="229"/>
    </location>
</feature>
<feature type="signal peptide" evidence="8">
    <location>
        <begin position="1"/>
        <end position="22"/>
    </location>
</feature>
<dbReference type="OrthoDB" id="8886058at2"/>
<dbReference type="EC" id="5.2.1.8" evidence="3"/>
<dbReference type="Gene3D" id="3.10.50.40">
    <property type="match status" value="1"/>
</dbReference>
<dbReference type="RefSeq" id="WP_112294718.1">
    <property type="nucleotide sequence ID" value="NZ_CBCSBS010000001.1"/>
</dbReference>
<dbReference type="PANTHER" id="PTHR47245:SF1">
    <property type="entry name" value="FOLDASE PROTEIN PRSA"/>
    <property type="match status" value="1"/>
</dbReference>
<evidence type="ECO:0000256" key="7">
    <source>
        <dbReference type="PROSITE-ProRule" id="PRU00278"/>
    </source>
</evidence>
<dbReference type="GO" id="GO:0003755">
    <property type="term" value="F:peptidyl-prolyl cis-trans isomerase activity"/>
    <property type="evidence" value="ECO:0007669"/>
    <property type="project" value="UniProtKB-KW"/>
</dbReference>
<dbReference type="Pfam" id="PF00639">
    <property type="entry name" value="Rotamase"/>
    <property type="match status" value="1"/>
</dbReference>
<dbReference type="InterPro" id="IPR000297">
    <property type="entry name" value="PPIase_PpiC"/>
</dbReference>
<dbReference type="Gene3D" id="1.10.8.1040">
    <property type="match status" value="1"/>
</dbReference>
<dbReference type="InterPro" id="IPR027304">
    <property type="entry name" value="Trigger_fact/SurA_dom_sf"/>
</dbReference>
<proteinExistence type="inferred from homology"/>
<dbReference type="EMBL" id="CP030085">
    <property type="protein sequence ID" value="AWW49878.1"/>
    <property type="molecule type" value="Genomic_DNA"/>
</dbReference>
<evidence type="ECO:0000256" key="1">
    <source>
        <dbReference type="ARBA" id="ARBA00000971"/>
    </source>
</evidence>
<dbReference type="Proteomes" id="UP000762271">
    <property type="component" value="Unassembled WGS sequence"/>
</dbReference>
<sequence length="272" mass="29479">MKHINKILILILLGLASHFATAQTGGGTVLVVVNGAKITSGQLNEWVNVAVSEGAKDTPELRQSVLNDLILREAVSQDAKKTGLLTTGNNAFKIKLAEQNAVLELWFAQYFKAHPLSEADVKAEYEKQVSLSKEPQNTKEYKLSQIVTNTEAEANQIITQLNKGASFAVLAQEKSLDKTSGARGGIMGWALPSQLVPPINSVVPNMAKGQFTVKPIQTNNGWHIVMVDDVKPFVLPSFDEAKAGIAQALVQQRRQEAVSALMKTIKISQPGK</sequence>
<dbReference type="Proteomes" id="UP000248592">
    <property type="component" value="Chromosome"/>
</dbReference>
<reference evidence="11" key="3">
    <citation type="journal article" date="2021" name="Genome Biol. Evol.">
        <title>Continental-Scale Gene Flow Prevents Allopatric Divergence of Pelagic Freshwater Bacteria.</title>
        <authorList>
            <person name="Hoetzinger M."/>
            <person name="Pitt A."/>
            <person name="Huemer A."/>
            <person name="Hahn M.W."/>
        </authorList>
    </citation>
    <scope>NUCLEOTIDE SEQUENCE</scope>
    <source>
        <strain evidence="11">AP-YLGG-20-G6</strain>
    </source>
</reference>
<accession>A0A2Z4JSP0</accession>
<dbReference type="InterPro" id="IPR023058">
    <property type="entry name" value="PPIase_PpiC_CS"/>
</dbReference>
<dbReference type="PROSITE" id="PS01096">
    <property type="entry name" value="PPIC_PPIASE_1"/>
    <property type="match status" value="1"/>
</dbReference>